<accession>A0A0A1SUT2</accession>
<feature type="signal peptide" evidence="2">
    <location>
        <begin position="1"/>
        <end position="16"/>
    </location>
</feature>
<keyword evidence="2" id="KW-0732">Signal</keyword>
<keyword evidence="1" id="KW-1133">Transmembrane helix</keyword>
<reference evidence="3 4" key="1">
    <citation type="journal article" date="2015" name="Genome Announc.">
        <title>Draft Genome Sequence and Gene Annotation of the Entomopathogenic Fungus Verticillium hemipterigenum.</title>
        <authorList>
            <person name="Horn F."/>
            <person name="Habel A."/>
            <person name="Scharf D.H."/>
            <person name="Dworschak J."/>
            <person name="Brakhage A.A."/>
            <person name="Guthke R."/>
            <person name="Hertweck C."/>
            <person name="Linde J."/>
        </authorList>
    </citation>
    <scope>NUCLEOTIDE SEQUENCE [LARGE SCALE GENOMIC DNA]</scope>
</reference>
<gene>
    <name evidence="3" type="ORF">VHEMI02085</name>
</gene>
<organism evidence="3 4">
    <name type="scientific">[Torrubiella] hemipterigena</name>
    <dbReference type="NCBI Taxonomy" id="1531966"/>
    <lineage>
        <taxon>Eukaryota</taxon>
        <taxon>Fungi</taxon>
        <taxon>Dikarya</taxon>
        <taxon>Ascomycota</taxon>
        <taxon>Pezizomycotina</taxon>
        <taxon>Sordariomycetes</taxon>
        <taxon>Hypocreomycetidae</taxon>
        <taxon>Hypocreales</taxon>
        <taxon>Clavicipitaceae</taxon>
        <taxon>Clavicipitaceae incertae sedis</taxon>
        <taxon>'Torrubiella' clade</taxon>
    </lineage>
</organism>
<keyword evidence="4" id="KW-1185">Reference proteome</keyword>
<evidence type="ECO:0000313" key="3">
    <source>
        <dbReference type="EMBL" id="CEJ81991.1"/>
    </source>
</evidence>
<dbReference type="OrthoDB" id="3565477at2759"/>
<keyword evidence="1" id="KW-0472">Membrane</keyword>
<feature type="chain" id="PRO_5001979244" description="GPI anchored serine-rich protein" evidence="2">
    <location>
        <begin position="17"/>
        <end position="250"/>
    </location>
</feature>
<keyword evidence="1" id="KW-0812">Transmembrane</keyword>
<evidence type="ECO:0008006" key="5">
    <source>
        <dbReference type="Google" id="ProtNLM"/>
    </source>
</evidence>
<feature type="transmembrane region" description="Helical" evidence="1">
    <location>
        <begin position="229"/>
        <end position="249"/>
    </location>
</feature>
<dbReference type="AlphaFoldDB" id="A0A0A1SUT2"/>
<evidence type="ECO:0000313" key="4">
    <source>
        <dbReference type="Proteomes" id="UP000039046"/>
    </source>
</evidence>
<proteinExistence type="predicted"/>
<dbReference type="Proteomes" id="UP000039046">
    <property type="component" value="Unassembled WGS sequence"/>
</dbReference>
<dbReference type="STRING" id="1531966.A0A0A1SUT2"/>
<dbReference type="HOGENOM" id="CLU_067145_0_0_1"/>
<name>A0A0A1SUT2_9HYPO</name>
<evidence type="ECO:0000256" key="2">
    <source>
        <dbReference type="SAM" id="SignalP"/>
    </source>
</evidence>
<dbReference type="EMBL" id="CDHN01000001">
    <property type="protein sequence ID" value="CEJ81991.1"/>
    <property type="molecule type" value="Genomic_DNA"/>
</dbReference>
<evidence type="ECO:0000256" key="1">
    <source>
        <dbReference type="SAM" id="Phobius"/>
    </source>
</evidence>
<protein>
    <recommendedName>
        <fullName evidence="5">GPI anchored serine-rich protein</fullName>
    </recommendedName>
</protein>
<sequence>MKFAAAAVLLAAAVSAQEVDEIVYTTQMITVSKCPETVTDCPAESKTQHITSAVVPMTTSTIYQTNTHTVTSCGPEYTECPAHSTVVKTEVVAISTTVCPVTATQTPVTTAPTWNNGTTPAVSKPAQSTECQESNTPVVPVSSAPAACVPSSSVTAITKSYTTVLTSVEYSTVQITCPTQPAGGNCPGGENCPPQVPTTGAPVCPGPNCPQPTGGNNGTIGQPPVTAGAASFTGSALFAAAAGIAAFILA</sequence>